<keyword evidence="2" id="KW-0472">Membrane</keyword>
<organism evidence="3 4">
    <name type="scientific">Psychrobacter coccoides</name>
    <dbReference type="NCBI Taxonomy" id="2818440"/>
    <lineage>
        <taxon>Bacteria</taxon>
        <taxon>Pseudomonadati</taxon>
        <taxon>Pseudomonadota</taxon>
        <taxon>Gammaproteobacteria</taxon>
        <taxon>Moraxellales</taxon>
        <taxon>Moraxellaceae</taxon>
        <taxon>Psychrobacter</taxon>
    </lineage>
</organism>
<proteinExistence type="predicted"/>
<keyword evidence="4" id="KW-1185">Reference proteome</keyword>
<feature type="region of interest" description="Disordered" evidence="1">
    <location>
        <begin position="246"/>
        <end position="278"/>
    </location>
</feature>
<sequence length="278" mass="31160">MKDYKLILAMLILLILLIFIGAFLWLWGNNQKNIDPLPITFNERSNKVVNDENKADDSVVEVLHLQAENGLKTPLDDVISRFEKRHPNIKVSAHYVPSNVLMRLPDVDDIAHQRPSYSVNPDIIMANDSLSKAHLSPLQTLLNDSQNQKNAGTRADDSIVLDEFKIEKVSNDNDNTQPVAKNDNQEARQLVPFSYALKDNSTVDGVILTDNSAAISFRNFLLSSMGQDILKQYDYDNIEGYKNSLDDLFNPSSQTKAQDEQQTSKGDVEIADALSNGK</sequence>
<feature type="transmembrane region" description="Helical" evidence="2">
    <location>
        <begin position="7"/>
        <end position="28"/>
    </location>
</feature>
<keyword evidence="2" id="KW-1133">Transmembrane helix</keyword>
<dbReference type="RefSeq" id="WP_207992050.1">
    <property type="nucleotide sequence ID" value="NZ_JAGBKM010000021.1"/>
</dbReference>
<comment type="caution">
    <text evidence="3">The sequence shown here is derived from an EMBL/GenBank/DDBJ whole genome shotgun (WGS) entry which is preliminary data.</text>
</comment>
<accession>A0ABS3NQI6</accession>
<evidence type="ECO:0000256" key="1">
    <source>
        <dbReference type="SAM" id="MobiDB-lite"/>
    </source>
</evidence>
<reference evidence="3 4" key="1">
    <citation type="submission" date="2021-03" db="EMBL/GenBank/DDBJ databases">
        <authorList>
            <person name="Shang D.-D."/>
            <person name="Du Z.-J."/>
            <person name="Chen G.-J."/>
        </authorList>
    </citation>
    <scope>NUCLEOTIDE SEQUENCE [LARGE SCALE GENOMIC DNA]</scope>
    <source>
        <strain evidence="3 4">F1192</strain>
    </source>
</reference>
<dbReference type="Proteomes" id="UP000664554">
    <property type="component" value="Unassembled WGS sequence"/>
</dbReference>
<dbReference type="EMBL" id="JAGBKM010000021">
    <property type="protein sequence ID" value="MBO1531681.1"/>
    <property type="molecule type" value="Genomic_DNA"/>
</dbReference>
<name>A0ABS3NQI6_9GAMM</name>
<dbReference type="Gene3D" id="3.40.190.10">
    <property type="entry name" value="Periplasmic binding protein-like II"/>
    <property type="match status" value="1"/>
</dbReference>
<dbReference type="SUPFAM" id="SSF53850">
    <property type="entry name" value="Periplasmic binding protein-like II"/>
    <property type="match status" value="1"/>
</dbReference>
<evidence type="ECO:0000256" key="2">
    <source>
        <dbReference type="SAM" id="Phobius"/>
    </source>
</evidence>
<evidence type="ECO:0000313" key="4">
    <source>
        <dbReference type="Proteomes" id="UP000664554"/>
    </source>
</evidence>
<protein>
    <submittedName>
        <fullName evidence="3">Uncharacterized protein</fullName>
    </submittedName>
</protein>
<keyword evidence="2" id="KW-0812">Transmembrane</keyword>
<feature type="compositionally biased region" description="Polar residues" evidence="1">
    <location>
        <begin position="250"/>
        <end position="265"/>
    </location>
</feature>
<gene>
    <name evidence="3" type="ORF">J3492_10730</name>
</gene>
<evidence type="ECO:0000313" key="3">
    <source>
        <dbReference type="EMBL" id="MBO1531681.1"/>
    </source>
</evidence>